<sequence>MPASAEPFDVIVAGAGPAGFCTAIDLGRRGVTCLLLERRPATAPWPKMDRTNARSMEFFRRIGIADRIRDLGFPPDMPMDVFLMTRLSEPPVAVLPFPSVAEWRTRIGRTHDGSLPLEPYQLVAQNKVEPLLKEVAESTPNVTVRHGCEVTDFEQDDAGVTVTVRRANGEDITARARYLVGCDGGVSTVRKRLNIKLEGEGSIRELRQVIFYSADLFDKIPYGKGRHYTFLDPAESFTIVVQGDRKEFTLHTSLPEDADFKAVIARLVGYPCDIKILHVLTWRYHLLLAERYRDRRVFLAGDSAHLVIPTGGLGMNTALGDAFDLSWKLAGAIRGWGGPGLLDSYELERRPVGAHNVACSGWAASGVPIWQSLVKPHVLEDTSDGADLRHEIAKSFKINHGRMHSMRGAEFGYTYAGSAILDEDSRPETWDTIAYTPNTRPGARAPHMWLSDGRPLQDVVGNWYTLLVFGSEFDFSEFEAAFRAIGAPLTVLRLDEPHMRKLYDRSMFLLRPDMHIAWRGDATPANVGKLVDRVTGRTQH</sequence>
<keyword evidence="5" id="KW-0503">Monooxygenase</keyword>
<feature type="domain" description="FAD-binding" evidence="4">
    <location>
        <begin position="9"/>
        <end position="357"/>
    </location>
</feature>
<proteinExistence type="predicted"/>
<evidence type="ECO:0000259" key="4">
    <source>
        <dbReference type="Pfam" id="PF01494"/>
    </source>
</evidence>
<dbReference type="Gene3D" id="3.30.9.10">
    <property type="entry name" value="D-Amino Acid Oxidase, subunit A, domain 2"/>
    <property type="match status" value="1"/>
</dbReference>
<dbReference type="InterPro" id="IPR036188">
    <property type="entry name" value="FAD/NAD-bd_sf"/>
</dbReference>
<dbReference type="PANTHER" id="PTHR43004">
    <property type="entry name" value="TRK SYSTEM POTASSIUM UPTAKE PROTEIN"/>
    <property type="match status" value="1"/>
</dbReference>
<dbReference type="EMBL" id="JAFCJH010000006">
    <property type="protein sequence ID" value="MBR0795306.1"/>
    <property type="molecule type" value="Genomic_DNA"/>
</dbReference>
<dbReference type="GO" id="GO:0004497">
    <property type="term" value="F:monooxygenase activity"/>
    <property type="evidence" value="ECO:0007669"/>
    <property type="project" value="UniProtKB-KW"/>
</dbReference>
<evidence type="ECO:0000313" key="6">
    <source>
        <dbReference type="Proteomes" id="UP001315278"/>
    </source>
</evidence>
<dbReference type="Pfam" id="PF01494">
    <property type="entry name" value="FAD_binding_3"/>
    <property type="match status" value="1"/>
</dbReference>
<dbReference type="SUPFAM" id="SSF51905">
    <property type="entry name" value="FAD/NAD(P)-binding domain"/>
    <property type="match status" value="1"/>
</dbReference>
<dbReference type="RefSeq" id="WP_212492232.1">
    <property type="nucleotide sequence ID" value="NZ_JAFCJH010000006.1"/>
</dbReference>
<reference evidence="6" key="1">
    <citation type="journal article" date="2021" name="ISME J.">
        <title>Evolutionary origin and ecological implication of a unique nif island in free-living Bradyrhizobium lineages.</title>
        <authorList>
            <person name="Tao J."/>
        </authorList>
    </citation>
    <scope>NUCLEOTIDE SEQUENCE [LARGE SCALE GENOMIC DNA]</scope>
    <source>
        <strain evidence="6">SZCCT0434</strain>
    </source>
</reference>
<evidence type="ECO:0000256" key="1">
    <source>
        <dbReference type="ARBA" id="ARBA00001974"/>
    </source>
</evidence>
<dbReference type="InterPro" id="IPR050641">
    <property type="entry name" value="RIFMO-like"/>
</dbReference>
<protein>
    <submittedName>
        <fullName evidence="5">FAD-dependent monooxygenase</fullName>
    </submittedName>
</protein>
<dbReference type="PRINTS" id="PR00420">
    <property type="entry name" value="RNGMNOXGNASE"/>
</dbReference>
<comment type="cofactor">
    <cofactor evidence="1">
        <name>FAD</name>
        <dbReference type="ChEBI" id="CHEBI:57692"/>
    </cofactor>
</comment>
<accession>A0ABS5FET4</accession>
<keyword evidence="3" id="KW-0274">FAD</keyword>
<dbReference type="Gene3D" id="3.50.50.60">
    <property type="entry name" value="FAD/NAD(P)-binding domain"/>
    <property type="match status" value="1"/>
</dbReference>
<keyword evidence="2" id="KW-0285">Flavoprotein</keyword>
<evidence type="ECO:0000313" key="5">
    <source>
        <dbReference type="EMBL" id="MBR0795306.1"/>
    </source>
</evidence>
<keyword evidence="5" id="KW-0560">Oxidoreductase</keyword>
<organism evidence="5 6">
    <name type="scientific">Bradyrhizobium jicamae</name>
    <dbReference type="NCBI Taxonomy" id="280332"/>
    <lineage>
        <taxon>Bacteria</taxon>
        <taxon>Pseudomonadati</taxon>
        <taxon>Pseudomonadota</taxon>
        <taxon>Alphaproteobacteria</taxon>
        <taxon>Hyphomicrobiales</taxon>
        <taxon>Nitrobacteraceae</taxon>
        <taxon>Bradyrhizobium</taxon>
    </lineage>
</organism>
<name>A0ABS5FET4_9BRAD</name>
<dbReference type="Gene3D" id="3.40.30.120">
    <property type="match status" value="1"/>
</dbReference>
<evidence type="ECO:0000256" key="2">
    <source>
        <dbReference type="ARBA" id="ARBA00022630"/>
    </source>
</evidence>
<dbReference type="PANTHER" id="PTHR43004:SF19">
    <property type="entry name" value="BINDING MONOOXYGENASE, PUTATIVE (JCVI)-RELATED"/>
    <property type="match status" value="1"/>
</dbReference>
<evidence type="ECO:0000256" key="3">
    <source>
        <dbReference type="ARBA" id="ARBA00022827"/>
    </source>
</evidence>
<dbReference type="NCBIfam" id="NF004780">
    <property type="entry name" value="PRK06126.1"/>
    <property type="match status" value="1"/>
</dbReference>
<gene>
    <name evidence="5" type="ORF">JQ615_07895</name>
</gene>
<dbReference type="Proteomes" id="UP001315278">
    <property type="component" value="Unassembled WGS sequence"/>
</dbReference>
<dbReference type="InterPro" id="IPR002938">
    <property type="entry name" value="FAD-bd"/>
</dbReference>
<dbReference type="Pfam" id="PF21274">
    <property type="entry name" value="Rng_hyd_C"/>
    <property type="match status" value="1"/>
</dbReference>
<keyword evidence="6" id="KW-1185">Reference proteome</keyword>
<comment type="caution">
    <text evidence="5">The sequence shown here is derived from an EMBL/GenBank/DDBJ whole genome shotgun (WGS) entry which is preliminary data.</text>
</comment>